<dbReference type="GO" id="GO:0004672">
    <property type="term" value="F:protein kinase activity"/>
    <property type="evidence" value="ECO:0007669"/>
    <property type="project" value="InterPro"/>
</dbReference>
<dbReference type="InterPro" id="IPR011009">
    <property type="entry name" value="Kinase-like_dom_sf"/>
</dbReference>
<reference evidence="2 3" key="2">
    <citation type="journal article" date="2017" name="Nature">
        <title>The Apostasia genome and the evolution of orchids.</title>
        <authorList>
            <person name="Zhang G.Q."/>
            <person name="Liu K.W."/>
            <person name="Li Z."/>
            <person name="Lohaus R."/>
            <person name="Hsiao Y.Y."/>
            <person name="Niu S.C."/>
            <person name="Wang J.Y."/>
            <person name="Lin Y.C."/>
            <person name="Xu Q."/>
            <person name="Chen L.J."/>
            <person name="Yoshida K."/>
            <person name="Fujiwara S."/>
            <person name="Wang Z.W."/>
            <person name="Zhang Y.Q."/>
            <person name="Mitsuda N."/>
            <person name="Wang M."/>
            <person name="Liu G.H."/>
            <person name="Pecoraro L."/>
            <person name="Huang H.X."/>
            <person name="Xiao X.J."/>
            <person name="Lin M."/>
            <person name="Wu X.Y."/>
            <person name="Wu W.L."/>
            <person name="Chen Y.Y."/>
            <person name="Chang S.B."/>
            <person name="Sakamoto S."/>
            <person name="Ohme-Takagi M."/>
            <person name="Yagi M."/>
            <person name="Zeng S.J."/>
            <person name="Shen C.Y."/>
            <person name="Yeh C.M."/>
            <person name="Luo Y.B."/>
            <person name="Tsai W.C."/>
            <person name="Van de Peer Y."/>
            <person name="Liu Z.J."/>
        </authorList>
    </citation>
    <scope>NUCLEOTIDE SEQUENCE [LARGE SCALE GENOMIC DNA]</scope>
    <source>
        <tissue evidence="2">The whole plant</tissue>
    </source>
</reference>
<dbReference type="SUPFAM" id="SSF56112">
    <property type="entry name" value="Protein kinase-like (PK-like)"/>
    <property type="match status" value="1"/>
</dbReference>
<dbReference type="EMBL" id="KZ503667">
    <property type="protein sequence ID" value="PKU62367.1"/>
    <property type="molecule type" value="Genomic_DNA"/>
</dbReference>
<dbReference type="STRING" id="906689.A0A2I0VG22"/>
<proteinExistence type="predicted"/>
<feature type="domain" description="Protein kinase" evidence="1">
    <location>
        <begin position="3"/>
        <end position="253"/>
    </location>
</feature>
<dbReference type="AlphaFoldDB" id="A0A2I0VG22"/>
<dbReference type="PANTHER" id="PTHR48011">
    <property type="entry name" value="CCR4-NOT TRANSCRIPTIONAL COMPLEX SUBUNIT CAF120-RELATED"/>
    <property type="match status" value="1"/>
</dbReference>
<accession>A0A2I0VG22</accession>
<dbReference type="PROSITE" id="PS50011">
    <property type="entry name" value="PROTEIN_KINASE_DOM"/>
    <property type="match status" value="1"/>
</dbReference>
<dbReference type="InterPro" id="IPR008271">
    <property type="entry name" value="Ser/Thr_kinase_AS"/>
</dbReference>
<dbReference type="PROSITE" id="PS00108">
    <property type="entry name" value="PROTEIN_KINASE_ST"/>
    <property type="match status" value="1"/>
</dbReference>
<dbReference type="GO" id="GO:0007165">
    <property type="term" value="P:signal transduction"/>
    <property type="evidence" value="ECO:0007669"/>
    <property type="project" value="TreeGrafter"/>
</dbReference>
<dbReference type="InterPro" id="IPR000719">
    <property type="entry name" value="Prot_kinase_dom"/>
</dbReference>
<evidence type="ECO:0000313" key="2">
    <source>
        <dbReference type="EMBL" id="PKU62367.1"/>
    </source>
</evidence>
<keyword evidence="2" id="KW-0808">Transferase</keyword>
<keyword evidence="2" id="KW-0418">Kinase</keyword>
<evidence type="ECO:0000259" key="1">
    <source>
        <dbReference type="PROSITE" id="PS50011"/>
    </source>
</evidence>
<dbReference type="GO" id="GO:0005524">
    <property type="term" value="F:ATP binding"/>
    <property type="evidence" value="ECO:0007669"/>
    <property type="project" value="InterPro"/>
</dbReference>
<reference evidence="2 3" key="1">
    <citation type="journal article" date="2016" name="Sci. Rep.">
        <title>The Dendrobium catenatum Lindl. genome sequence provides insights into polysaccharide synthase, floral development and adaptive evolution.</title>
        <authorList>
            <person name="Zhang G.Q."/>
            <person name="Xu Q."/>
            <person name="Bian C."/>
            <person name="Tsai W.C."/>
            <person name="Yeh C.M."/>
            <person name="Liu K.W."/>
            <person name="Yoshida K."/>
            <person name="Zhang L.S."/>
            <person name="Chang S.B."/>
            <person name="Chen F."/>
            <person name="Shi Y."/>
            <person name="Su Y.Y."/>
            <person name="Zhang Y.Q."/>
            <person name="Chen L.J."/>
            <person name="Yin Y."/>
            <person name="Lin M."/>
            <person name="Huang H."/>
            <person name="Deng H."/>
            <person name="Wang Z.W."/>
            <person name="Zhu S.L."/>
            <person name="Zhao X."/>
            <person name="Deng C."/>
            <person name="Niu S.C."/>
            <person name="Huang J."/>
            <person name="Wang M."/>
            <person name="Liu G.H."/>
            <person name="Yang H.J."/>
            <person name="Xiao X.J."/>
            <person name="Hsiao Y.Y."/>
            <person name="Wu W.L."/>
            <person name="Chen Y.Y."/>
            <person name="Mitsuda N."/>
            <person name="Ohme-Takagi M."/>
            <person name="Luo Y.B."/>
            <person name="Van de Peer Y."/>
            <person name="Liu Z.J."/>
        </authorList>
    </citation>
    <scope>NUCLEOTIDE SEQUENCE [LARGE SCALE GENOMIC DNA]</scope>
    <source>
        <tissue evidence="2">The whole plant</tissue>
    </source>
</reference>
<dbReference type="SMART" id="SM00220">
    <property type="entry name" value="S_TKc"/>
    <property type="match status" value="1"/>
</dbReference>
<dbReference type="Gene3D" id="1.10.510.10">
    <property type="entry name" value="Transferase(Phosphotransferase) domain 1"/>
    <property type="match status" value="1"/>
</dbReference>
<dbReference type="CDD" id="cd06606">
    <property type="entry name" value="STKc_MAPKKK"/>
    <property type="match status" value="1"/>
</dbReference>
<dbReference type="Pfam" id="PF00069">
    <property type="entry name" value="Pkinase"/>
    <property type="match status" value="1"/>
</dbReference>
<evidence type="ECO:0000313" key="3">
    <source>
        <dbReference type="Proteomes" id="UP000233837"/>
    </source>
</evidence>
<protein>
    <submittedName>
        <fullName evidence="2">Mitogen-activated protein kinase kinase kinase ANP1</fullName>
    </submittedName>
</protein>
<dbReference type="Proteomes" id="UP000233837">
    <property type="component" value="Unassembled WGS sequence"/>
</dbReference>
<keyword evidence="3" id="KW-1185">Reference proteome</keyword>
<sequence>MNWVRGSAIGRGSSAAVHLAFRRSCPSPTIHAVKSAPLSSSSLLQREEAILTELYGCPQIISCFGHDITTDTAEYAASGSISDAIRRAGGVLPEQTLRRHLRSILLGLRHIHSIGYVHCDIKPQNILIVDGEAKIADFGLAKKIAEESSMEIRGTPMYIAPESATRKEYREAADIWAFGCTAVEMISGRSPWQCTDQSEMGIWGLLMRIGSDDELPEIPPTMSEEGKDFLRRCFVKDPNNRWTAEMLLSHSFVDLSSASKIEKEDVACSARYRTPMSVLGVSFSPVQSTLDGTKMADLVLLEEDEDWARERIRAMASSEGRPDWASRSPENDGWISVREASTSARVEYEGENKLGVFSPSLASISSSIFKNKREINYDTGIIINSFTYGKKIFKNTLIKIWNYFLKILNLF</sequence>
<name>A0A2I0VG22_9ASPA</name>
<organism evidence="2 3">
    <name type="scientific">Dendrobium catenatum</name>
    <dbReference type="NCBI Taxonomy" id="906689"/>
    <lineage>
        <taxon>Eukaryota</taxon>
        <taxon>Viridiplantae</taxon>
        <taxon>Streptophyta</taxon>
        <taxon>Embryophyta</taxon>
        <taxon>Tracheophyta</taxon>
        <taxon>Spermatophyta</taxon>
        <taxon>Magnoliopsida</taxon>
        <taxon>Liliopsida</taxon>
        <taxon>Asparagales</taxon>
        <taxon>Orchidaceae</taxon>
        <taxon>Epidendroideae</taxon>
        <taxon>Malaxideae</taxon>
        <taxon>Dendrobiinae</taxon>
        <taxon>Dendrobium</taxon>
    </lineage>
</organism>
<dbReference type="PANTHER" id="PTHR48011:SF18">
    <property type="entry name" value="MITOGEN-ACTIVATED PROTEIN KINASE KINASE KINASE 19-RELATED"/>
    <property type="match status" value="1"/>
</dbReference>
<dbReference type="InterPro" id="IPR052751">
    <property type="entry name" value="Plant_MAPKKK"/>
</dbReference>
<gene>
    <name evidence="2" type="primary">ANP1</name>
    <name evidence="2" type="ORF">MA16_Dca021949</name>
</gene>